<dbReference type="PANTHER" id="PTHR33734">
    <property type="entry name" value="LYSM DOMAIN-CONTAINING GPI-ANCHORED PROTEIN 2"/>
    <property type="match status" value="1"/>
</dbReference>
<keyword evidence="3" id="KW-0961">Cell wall biogenesis/degradation</keyword>
<dbReference type="InterPro" id="IPR038765">
    <property type="entry name" value="Papain-like_cys_pep_sf"/>
</dbReference>
<dbReference type="Proteomes" id="UP000283576">
    <property type="component" value="Unassembled WGS sequence"/>
</dbReference>
<accession>A0A2T4SWH0</accession>
<evidence type="ECO:0000256" key="2">
    <source>
        <dbReference type="ARBA" id="ARBA00022801"/>
    </source>
</evidence>
<dbReference type="Gene3D" id="3.10.350.10">
    <property type="entry name" value="LysM domain"/>
    <property type="match status" value="2"/>
</dbReference>
<evidence type="ECO:0000256" key="3">
    <source>
        <dbReference type="ARBA" id="ARBA00023316"/>
    </source>
</evidence>
<reference evidence="4 5" key="1">
    <citation type="journal article" date="2016" name="Front. Microbiol.">
        <title>Comprehensive Phylogenetic Analysis of Bovine Non-aureus Staphylococci Species Based on Whole-Genome Sequencing.</title>
        <authorList>
            <person name="Naushad S."/>
            <person name="Barkema H.W."/>
            <person name="Luby C."/>
            <person name="Condas L.A."/>
            <person name="Nobrega D.B."/>
            <person name="Carson D.A."/>
            <person name="De Buck J."/>
        </authorList>
    </citation>
    <scope>NUCLEOTIDE SEQUENCE [LARGE SCALE GENOMIC DNA]</scope>
    <source>
        <strain evidence="4 5">SNUC 1388</strain>
    </source>
</reference>
<protein>
    <submittedName>
        <fullName evidence="4">LysM peptidoglycan-binding domain-containing protein</fullName>
    </submittedName>
</protein>
<evidence type="ECO:0000313" key="5">
    <source>
        <dbReference type="Proteomes" id="UP000283576"/>
    </source>
</evidence>
<keyword evidence="2" id="KW-0378">Hydrolase</keyword>
<comment type="caution">
    <text evidence="4">The sequence shown here is derived from an EMBL/GenBank/DDBJ whole genome shotgun (WGS) entry which is preliminary data.</text>
</comment>
<dbReference type="PANTHER" id="PTHR33734:SF22">
    <property type="entry name" value="MEMBRANE-BOUND LYTIC MUREIN TRANSGLYCOSYLASE D"/>
    <property type="match status" value="1"/>
</dbReference>
<proteinExistence type="predicted"/>
<dbReference type="GO" id="GO:0071555">
    <property type="term" value="P:cell wall organization"/>
    <property type="evidence" value="ECO:0007669"/>
    <property type="project" value="UniProtKB-KW"/>
</dbReference>
<dbReference type="RefSeq" id="WP_107512777.1">
    <property type="nucleotide sequence ID" value="NZ_JAIEXT010000003.1"/>
</dbReference>
<evidence type="ECO:0000256" key="1">
    <source>
        <dbReference type="ARBA" id="ARBA00022729"/>
    </source>
</evidence>
<dbReference type="PROSITE" id="PS50911">
    <property type="entry name" value="CHAP"/>
    <property type="match status" value="1"/>
</dbReference>
<dbReference type="InterPro" id="IPR036779">
    <property type="entry name" value="LysM_dom_sf"/>
</dbReference>
<dbReference type="Gene3D" id="3.90.1720.10">
    <property type="entry name" value="endopeptidase domain like (from Nostoc punctiforme)"/>
    <property type="match status" value="1"/>
</dbReference>
<dbReference type="EMBL" id="QXRZ01000004">
    <property type="protein sequence ID" value="RIL42864.1"/>
    <property type="molecule type" value="Genomic_DNA"/>
</dbReference>
<dbReference type="InterPro" id="IPR018392">
    <property type="entry name" value="LysM"/>
</dbReference>
<dbReference type="Pfam" id="PF05257">
    <property type="entry name" value="CHAP"/>
    <property type="match status" value="1"/>
</dbReference>
<dbReference type="AlphaFoldDB" id="A0A2T4SWH0"/>
<dbReference type="SUPFAM" id="SSF54106">
    <property type="entry name" value="LysM domain"/>
    <property type="match status" value="1"/>
</dbReference>
<keyword evidence="1" id="KW-0732">Signal</keyword>
<organism evidence="4 5">
    <name type="scientific">Staphylococcus gallinarum</name>
    <dbReference type="NCBI Taxonomy" id="1293"/>
    <lineage>
        <taxon>Bacteria</taxon>
        <taxon>Bacillati</taxon>
        <taxon>Bacillota</taxon>
        <taxon>Bacilli</taxon>
        <taxon>Bacillales</taxon>
        <taxon>Staphylococcaceae</taxon>
        <taxon>Staphylococcus</taxon>
    </lineage>
</organism>
<sequence>MKKGLIVTASTTALFLGVNHIASAEQVHTTSSEMELTQIAERFATNIDEIKALNNLDDSVTSIATGTKVIVPDRDIVEVLSGDTLTNIANKHEISLDDLFKLNPQITETIHPGQLIAISEAGSKHLYNDDKAIWGTPDTLQQPTDESDSQILTPNYPQNDVAQPTQFSNYQSWNNDVNSNYSNAYQYDANHYYSGQQSIGRSGGTNYYDNGQCTSYAFDRRSQLGKPVSNLWGNANQWANAARQSGYEVNHTPEVGAIMQSTSGPNGHVGVVEHKNTDGSIVVSEMNWQGVGQKSYRTIQQPSAYNYIH</sequence>
<dbReference type="CDD" id="cd00118">
    <property type="entry name" value="LysM"/>
    <property type="match status" value="1"/>
</dbReference>
<gene>
    <name evidence="4" type="ORF">BUZ01_08370</name>
</gene>
<dbReference type="PROSITE" id="PS51782">
    <property type="entry name" value="LYSM"/>
    <property type="match status" value="2"/>
</dbReference>
<name>A0A2T4SWH0_STAGA</name>
<dbReference type="GO" id="GO:0016787">
    <property type="term" value="F:hydrolase activity"/>
    <property type="evidence" value="ECO:0007669"/>
    <property type="project" value="UniProtKB-KW"/>
</dbReference>
<dbReference type="SUPFAM" id="SSF54001">
    <property type="entry name" value="Cysteine proteinases"/>
    <property type="match status" value="1"/>
</dbReference>
<dbReference type="SMART" id="SM00257">
    <property type="entry name" value="LysM"/>
    <property type="match status" value="2"/>
</dbReference>
<dbReference type="Pfam" id="PF01476">
    <property type="entry name" value="LysM"/>
    <property type="match status" value="2"/>
</dbReference>
<dbReference type="InterPro" id="IPR007921">
    <property type="entry name" value="CHAP_dom"/>
</dbReference>
<evidence type="ECO:0000313" key="4">
    <source>
        <dbReference type="EMBL" id="RIL42864.1"/>
    </source>
</evidence>